<comment type="subcellular location">
    <subcellularLocation>
        <location evidence="2">Endoplasmic reticulum membrane</location>
        <topology evidence="2">Single-pass type I membrane protein</topology>
    </subcellularLocation>
</comment>
<evidence type="ECO:0000256" key="6">
    <source>
        <dbReference type="ARBA" id="ARBA00022679"/>
    </source>
</evidence>
<dbReference type="FunFam" id="3.30.200.20:FF:000077">
    <property type="entry name" value="Putative Serine/threonine-protein kinase/endoribonuclease IRE1"/>
    <property type="match status" value="1"/>
</dbReference>
<evidence type="ECO:0000256" key="12">
    <source>
        <dbReference type="ARBA" id="ARBA00022824"/>
    </source>
</evidence>
<dbReference type="AlphaFoldDB" id="A0A2A2L0R5"/>
<dbReference type="OrthoDB" id="63989at2759"/>
<evidence type="ECO:0000256" key="13">
    <source>
        <dbReference type="ARBA" id="ARBA00022840"/>
    </source>
</evidence>
<evidence type="ECO:0000256" key="3">
    <source>
        <dbReference type="ARBA" id="ARBA00012513"/>
    </source>
</evidence>
<keyword evidence="13" id="KW-0067">ATP-binding</keyword>
<dbReference type="GO" id="GO:0004521">
    <property type="term" value="F:RNA endonuclease activity"/>
    <property type="evidence" value="ECO:0007669"/>
    <property type="project" value="InterPro"/>
</dbReference>
<feature type="region of interest" description="Disordered" evidence="19">
    <location>
        <begin position="658"/>
        <end position="702"/>
    </location>
</feature>
<evidence type="ECO:0000256" key="8">
    <source>
        <dbReference type="ARBA" id="ARBA00022729"/>
    </source>
</evidence>
<dbReference type="SMART" id="SM00580">
    <property type="entry name" value="PUG"/>
    <property type="match status" value="1"/>
</dbReference>
<keyword evidence="8" id="KW-0732">Signal</keyword>
<dbReference type="GO" id="GO:0006397">
    <property type="term" value="P:mRNA processing"/>
    <property type="evidence" value="ECO:0007669"/>
    <property type="project" value="InterPro"/>
</dbReference>
<name>A0A2A2L0R5_9BILA</name>
<dbReference type="GO" id="GO:0005524">
    <property type="term" value="F:ATP binding"/>
    <property type="evidence" value="ECO:0007669"/>
    <property type="project" value="UniProtKB-KW"/>
</dbReference>
<dbReference type="InterPro" id="IPR010513">
    <property type="entry name" value="KEN_dom"/>
</dbReference>
<dbReference type="Gene3D" id="1.20.1440.180">
    <property type="entry name" value="KEN domain"/>
    <property type="match status" value="1"/>
</dbReference>
<evidence type="ECO:0000259" key="22">
    <source>
        <dbReference type="PROSITE" id="PS51392"/>
    </source>
</evidence>
<dbReference type="GO" id="GO:0016787">
    <property type="term" value="F:hydrolase activity"/>
    <property type="evidence" value="ECO:0007669"/>
    <property type="project" value="UniProtKB-KW"/>
</dbReference>
<dbReference type="GO" id="GO:0051082">
    <property type="term" value="F:unfolded protein binding"/>
    <property type="evidence" value="ECO:0007669"/>
    <property type="project" value="TreeGrafter"/>
</dbReference>
<dbReference type="GO" id="GO:0004674">
    <property type="term" value="F:protein serine/threonine kinase activity"/>
    <property type="evidence" value="ECO:0007669"/>
    <property type="project" value="UniProtKB-KW"/>
</dbReference>
<evidence type="ECO:0000313" key="24">
    <source>
        <dbReference type="Proteomes" id="UP000218231"/>
    </source>
</evidence>
<comment type="caution">
    <text evidence="23">The sequence shown here is derived from an EMBL/GenBank/DDBJ whole genome shotgun (WGS) entry which is preliminary data.</text>
</comment>
<dbReference type="STRING" id="2018661.A0A2A2L0R5"/>
<dbReference type="Gene3D" id="1.10.510.10">
    <property type="entry name" value="Transferase(Phosphotransferase) domain 1"/>
    <property type="match status" value="1"/>
</dbReference>
<evidence type="ECO:0000256" key="14">
    <source>
        <dbReference type="ARBA" id="ARBA00022989"/>
    </source>
</evidence>
<evidence type="ECO:0000256" key="4">
    <source>
        <dbReference type="ARBA" id="ARBA00022527"/>
    </source>
</evidence>
<evidence type="ECO:0000259" key="21">
    <source>
        <dbReference type="PROSITE" id="PS50011"/>
    </source>
</evidence>
<dbReference type="Pfam" id="PF00069">
    <property type="entry name" value="Pkinase"/>
    <property type="match status" value="1"/>
</dbReference>
<protein>
    <recommendedName>
        <fullName evidence="3">non-specific serine/threonine protein kinase</fullName>
        <ecNumber evidence="3">2.7.11.1</ecNumber>
    </recommendedName>
</protein>
<evidence type="ECO:0000313" key="23">
    <source>
        <dbReference type="EMBL" id="PAV79693.1"/>
    </source>
</evidence>
<keyword evidence="14 20" id="KW-1133">Transmembrane helix</keyword>
<evidence type="ECO:0000256" key="2">
    <source>
        <dbReference type="ARBA" id="ARBA00004115"/>
    </source>
</evidence>
<dbReference type="PROSITE" id="PS51392">
    <property type="entry name" value="KEN"/>
    <property type="match status" value="1"/>
</dbReference>
<keyword evidence="9" id="KW-0547">Nucleotide-binding</keyword>
<keyword evidence="4" id="KW-0723">Serine/threonine-protein kinase</keyword>
<evidence type="ECO:0000256" key="9">
    <source>
        <dbReference type="ARBA" id="ARBA00022741"/>
    </source>
</evidence>
<evidence type="ECO:0000256" key="5">
    <source>
        <dbReference type="ARBA" id="ARBA00022553"/>
    </source>
</evidence>
<dbReference type="InterPro" id="IPR008271">
    <property type="entry name" value="Ser/Thr_kinase_AS"/>
</dbReference>
<keyword evidence="7 20" id="KW-0812">Transmembrane</keyword>
<dbReference type="PROSITE" id="PS50011">
    <property type="entry name" value="PROTEIN_KINASE_DOM"/>
    <property type="match status" value="1"/>
</dbReference>
<comment type="cofactor">
    <cofactor evidence="1">
        <name>Mg(2+)</name>
        <dbReference type="ChEBI" id="CHEBI:18420"/>
    </cofactor>
</comment>
<keyword evidence="10" id="KW-0418">Kinase</keyword>
<evidence type="ECO:0000256" key="18">
    <source>
        <dbReference type="ARBA" id="ARBA00048679"/>
    </source>
</evidence>
<evidence type="ECO:0000256" key="11">
    <source>
        <dbReference type="ARBA" id="ARBA00022801"/>
    </source>
</evidence>
<dbReference type="GO" id="GO:0010468">
    <property type="term" value="P:regulation of gene expression"/>
    <property type="evidence" value="ECO:0007669"/>
    <property type="project" value="UniProtKB-ARBA"/>
</dbReference>
<feature type="domain" description="Protein kinase" evidence="21">
    <location>
        <begin position="245"/>
        <end position="505"/>
    </location>
</feature>
<dbReference type="GO" id="GO:0070059">
    <property type="term" value="P:intrinsic apoptotic signaling pathway in response to endoplasmic reticulum stress"/>
    <property type="evidence" value="ECO:0007669"/>
    <property type="project" value="TreeGrafter"/>
</dbReference>
<dbReference type="Proteomes" id="UP000218231">
    <property type="component" value="Unassembled WGS sequence"/>
</dbReference>
<keyword evidence="11" id="KW-0378">Hydrolase</keyword>
<feature type="domain" description="KEN" evidence="22">
    <location>
        <begin position="508"/>
        <end position="636"/>
    </location>
</feature>
<feature type="transmembrane region" description="Helical" evidence="20">
    <location>
        <begin position="172"/>
        <end position="196"/>
    </location>
</feature>
<dbReference type="EMBL" id="LIAE01007382">
    <property type="protein sequence ID" value="PAV79693.1"/>
    <property type="molecule type" value="Genomic_DNA"/>
</dbReference>
<dbReference type="SMART" id="SM00220">
    <property type="entry name" value="S_TKc"/>
    <property type="match status" value="1"/>
</dbReference>
<evidence type="ECO:0000256" key="10">
    <source>
        <dbReference type="ARBA" id="ARBA00022777"/>
    </source>
</evidence>
<keyword evidence="24" id="KW-1185">Reference proteome</keyword>
<evidence type="ECO:0000256" key="15">
    <source>
        <dbReference type="ARBA" id="ARBA00023136"/>
    </source>
</evidence>
<dbReference type="Pfam" id="PF06479">
    <property type="entry name" value="Ribonuc_2-5A"/>
    <property type="match status" value="1"/>
</dbReference>
<evidence type="ECO:0000256" key="20">
    <source>
        <dbReference type="SAM" id="Phobius"/>
    </source>
</evidence>
<dbReference type="FunFam" id="1.20.1440.180:FF:000001">
    <property type="entry name" value="Serine/threonine-protein kinase/endoribonuclease IRE1"/>
    <property type="match status" value="1"/>
</dbReference>
<evidence type="ECO:0000256" key="17">
    <source>
        <dbReference type="ARBA" id="ARBA00047899"/>
    </source>
</evidence>
<dbReference type="FunFam" id="1.10.510.10:FF:002167">
    <property type="entry name" value="Serine/threonine-protein kinase/endoribonuclease ire-1"/>
    <property type="match status" value="1"/>
</dbReference>
<dbReference type="CDD" id="cd10422">
    <property type="entry name" value="RNase_Ire1"/>
    <property type="match status" value="1"/>
</dbReference>
<evidence type="ECO:0000256" key="1">
    <source>
        <dbReference type="ARBA" id="ARBA00001946"/>
    </source>
</evidence>
<sequence length="702" mass="79562">MSAYTLEQWQNVLSASPSSSSSASTLYNTLYVGESPYGLYAMNTLVDQHTITYSPKLLGPPLLEGPSPIALTPDERKKYVPPKRPIVSAENIPSITHKTLEGEFLVLGYHEPPPMAVSPIFPARFPSFQFPTQSITWKQSDNDNPKQLPAIGGPSAHSDQEPSLSAMIYHIYLLYPIQFYSVVISLILLLATTIWMCGRQSAAASLAQQPPSAQTSRHSSGSRTWAFTRTDLVPEGWMNVGKLQYNPSEVLGRGCEGTVVYRGKFDGREVAVKRVVSEFVRFVDREADLLRESDAHPHVIRYFCMEADSQFRYLALELCIATLNDYVEEERVREKVQISKVELLRQATEGLAHLHSIQIVHRDMKPQNVLISAANQKGMVRAVISDFGLCKRIQPGRHSLSRGIASGLAGTDGWIAPEAHVSESTSYPVDIFSMGCIFYFVLTDGKHPFGPPISRQANIIAGEYTMQNIASHADATIIESLIKQMIDADPRKRPTASSILLHPFFWDAKKRLHFLGDCSNRVEKDEDNSSVVRRLEKNGRTIVRNGWREHICDKLKEDLRKFRTYKNHSVRDLLRAMRNKRAHYRELPQDLRDSLGHEAEDFLHYFTSRFPALLMHVYWAMEWCSNEPEFKQYYSDEVRERIKDEVLKDEAERKEKEINMTSQQWVRGKVTSSPATQRKPGGDAAQSTVEDIKEETENAKKS</sequence>
<comment type="catalytic activity">
    <reaction evidence="17">
        <text>L-threonyl-[protein] + ATP = O-phospho-L-threonyl-[protein] + ADP + H(+)</text>
        <dbReference type="Rhea" id="RHEA:46608"/>
        <dbReference type="Rhea" id="RHEA-COMP:11060"/>
        <dbReference type="Rhea" id="RHEA-COMP:11605"/>
        <dbReference type="ChEBI" id="CHEBI:15378"/>
        <dbReference type="ChEBI" id="CHEBI:30013"/>
        <dbReference type="ChEBI" id="CHEBI:30616"/>
        <dbReference type="ChEBI" id="CHEBI:61977"/>
        <dbReference type="ChEBI" id="CHEBI:456216"/>
        <dbReference type="EC" id="2.7.11.1"/>
    </reaction>
</comment>
<feature type="compositionally biased region" description="Polar residues" evidence="19">
    <location>
        <begin position="659"/>
        <end position="676"/>
    </location>
</feature>
<reference evidence="23 24" key="1">
    <citation type="journal article" date="2017" name="Curr. Biol.">
        <title>Genome architecture and evolution of a unichromosomal asexual nematode.</title>
        <authorList>
            <person name="Fradin H."/>
            <person name="Zegar C."/>
            <person name="Gutwein M."/>
            <person name="Lucas J."/>
            <person name="Kovtun M."/>
            <person name="Corcoran D."/>
            <person name="Baugh L.R."/>
            <person name="Kiontke K."/>
            <person name="Gunsalus K."/>
            <person name="Fitch D.H."/>
            <person name="Piano F."/>
        </authorList>
    </citation>
    <scope>NUCLEOTIDE SEQUENCE [LARGE SCALE GENOMIC DNA]</scope>
    <source>
        <strain evidence="23">PF1309</strain>
    </source>
</reference>
<keyword evidence="5" id="KW-0597">Phosphoprotein</keyword>
<dbReference type="PROSITE" id="PS00108">
    <property type="entry name" value="PROTEIN_KINASE_ST"/>
    <property type="match status" value="1"/>
</dbReference>
<dbReference type="PANTHER" id="PTHR13954">
    <property type="entry name" value="IRE1-RELATED"/>
    <property type="match status" value="1"/>
</dbReference>
<dbReference type="PANTHER" id="PTHR13954:SF6">
    <property type="entry name" value="NON-SPECIFIC SERINE_THREONINE PROTEIN KINASE"/>
    <property type="match status" value="1"/>
</dbReference>
<dbReference type="Gene3D" id="3.30.200.20">
    <property type="entry name" value="Phosphorylase Kinase, domain 1"/>
    <property type="match status" value="1"/>
</dbReference>
<proteinExistence type="predicted"/>
<dbReference type="SUPFAM" id="SSF56112">
    <property type="entry name" value="Protein kinase-like (PK-like)"/>
    <property type="match status" value="1"/>
</dbReference>
<dbReference type="EC" id="2.7.11.1" evidence="3"/>
<evidence type="ECO:0000256" key="7">
    <source>
        <dbReference type="ARBA" id="ARBA00022692"/>
    </source>
</evidence>
<comment type="catalytic activity">
    <reaction evidence="18">
        <text>L-seryl-[protein] + ATP = O-phospho-L-seryl-[protein] + ADP + H(+)</text>
        <dbReference type="Rhea" id="RHEA:17989"/>
        <dbReference type="Rhea" id="RHEA-COMP:9863"/>
        <dbReference type="Rhea" id="RHEA-COMP:11604"/>
        <dbReference type="ChEBI" id="CHEBI:15378"/>
        <dbReference type="ChEBI" id="CHEBI:29999"/>
        <dbReference type="ChEBI" id="CHEBI:30616"/>
        <dbReference type="ChEBI" id="CHEBI:83421"/>
        <dbReference type="ChEBI" id="CHEBI:456216"/>
        <dbReference type="EC" id="2.7.11.1"/>
    </reaction>
</comment>
<keyword evidence="16" id="KW-0511">Multifunctional enzyme</keyword>
<evidence type="ECO:0000256" key="19">
    <source>
        <dbReference type="SAM" id="MobiDB-lite"/>
    </source>
</evidence>
<dbReference type="InterPro" id="IPR045133">
    <property type="entry name" value="IRE1/2-like"/>
</dbReference>
<organism evidence="23 24">
    <name type="scientific">Diploscapter pachys</name>
    <dbReference type="NCBI Taxonomy" id="2018661"/>
    <lineage>
        <taxon>Eukaryota</taxon>
        <taxon>Metazoa</taxon>
        <taxon>Ecdysozoa</taxon>
        <taxon>Nematoda</taxon>
        <taxon>Chromadorea</taxon>
        <taxon>Rhabditida</taxon>
        <taxon>Rhabditina</taxon>
        <taxon>Rhabditomorpha</taxon>
        <taxon>Rhabditoidea</taxon>
        <taxon>Rhabditidae</taxon>
        <taxon>Diploscapter</taxon>
    </lineage>
</organism>
<evidence type="ECO:0000256" key="16">
    <source>
        <dbReference type="ARBA" id="ARBA00023268"/>
    </source>
</evidence>
<accession>A0A2A2L0R5</accession>
<keyword evidence="6" id="KW-0808">Transferase</keyword>
<keyword evidence="15 20" id="KW-0472">Membrane</keyword>
<dbReference type="InterPro" id="IPR000719">
    <property type="entry name" value="Prot_kinase_dom"/>
</dbReference>
<dbReference type="GO" id="GO:0080090">
    <property type="term" value="P:regulation of primary metabolic process"/>
    <property type="evidence" value="ECO:0007669"/>
    <property type="project" value="UniProtKB-ARBA"/>
</dbReference>
<gene>
    <name evidence="23" type="ORF">WR25_05701</name>
</gene>
<dbReference type="InterPro" id="IPR011009">
    <property type="entry name" value="Kinase-like_dom_sf"/>
</dbReference>
<dbReference type="GO" id="GO:1990604">
    <property type="term" value="C:IRE1-TRAF2-ASK1 complex"/>
    <property type="evidence" value="ECO:0007669"/>
    <property type="project" value="TreeGrafter"/>
</dbReference>
<keyword evidence="12" id="KW-0256">Endoplasmic reticulum</keyword>
<dbReference type="GO" id="GO:0036498">
    <property type="term" value="P:IRE1-mediated unfolded protein response"/>
    <property type="evidence" value="ECO:0007669"/>
    <property type="project" value="TreeGrafter"/>
</dbReference>
<dbReference type="InterPro" id="IPR038357">
    <property type="entry name" value="KEN_sf"/>
</dbReference>